<dbReference type="EMBL" id="WBJZ01000007">
    <property type="protein sequence ID" value="KAB1657975.1"/>
    <property type="molecule type" value="Genomic_DNA"/>
</dbReference>
<reference evidence="3 4" key="1">
    <citation type="submission" date="2019-09" db="EMBL/GenBank/DDBJ databases">
        <title>Phylogeny of genus Pseudoclavibacter and closely related genus.</title>
        <authorList>
            <person name="Li Y."/>
        </authorList>
    </citation>
    <scope>NUCLEOTIDE SEQUENCE [LARGE SCALE GENOMIC DNA]</scope>
    <source>
        <strain evidence="3 4">DSM 23821</strain>
    </source>
</reference>
<dbReference type="AlphaFoldDB" id="A0A7J5BUG7"/>
<keyword evidence="4" id="KW-1185">Reference proteome</keyword>
<accession>A0A7J5BUG7</accession>
<dbReference type="Gene3D" id="2.60.60.30">
    <property type="entry name" value="sav2460 like domains"/>
    <property type="match status" value="2"/>
</dbReference>
<dbReference type="InterPro" id="IPR051324">
    <property type="entry name" value="Stress/Tellurium_Resist"/>
</dbReference>
<dbReference type="CDD" id="cd06974">
    <property type="entry name" value="TerD_like"/>
    <property type="match status" value="2"/>
</dbReference>
<sequence length="493" mass="50956">MPTSLTKGQNAPLTTDRVLVSVQLPAPADLSALLVAANGKVRSDADFVFYNQPQGPGVRLVPGAAGQPASLEVDLAAVPQDVDQVRAVITLDDGSSSFGRFPAPTAIVADGAGNALFDYVIDGLASESVVIALELYRRAGAWKVRAVGQGYAGGFAELVTDHGVQLDGGSAAPAAPAPAQPQQAAPVPAPQVPPYTTPNDPQHASTFGGAQAPAPSPQQAPAFGGQQAPAPGQAPAYDPQQAPAFGGRPPAQQPPAYGQPPQAPAAQAAPAPAYGQPQQAPAPGFGQGAPAAAPAEPTLQSNRPVSLAKGQGVTLRKEGGVALEYVRMGLGWDPIQRRGLFGNREIDVDLDASAFMFAGPSIVDVAYYGQLISKDGSIRHSGDNLTGDGDGDDEIIHVDLTRVPPHVDQILFIVTSYKQHTFEQIANAFCRLVDGTTNAELARFTLQGGMPFTAMAMAKVVRSGSDWKMQAIGEGFNARHPGEAAPQLARFVS</sequence>
<dbReference type="Pfam" id="PF02342">
    <property type="entry name" value="TerD"/>
    <property type="match status" value="2"/>
</dbReference>
<feature type="compositionally biased region" description="Pro residues" evidence="1">
    <location>
        <begin position="187"/>
        <end position="196"/>
    </location>
</feature>
<feature type="compositionally biased region" description="Low complexity" evidence="1">
    <location>
        <begin position="208"/>
        <end position="250"/>
    </location>
</feature>
<evidence type="ECO:0000259" key="2">
    <source>
        <dbReference type="Pfam" id="PF02342"/>
    </source>
</evidence>
<dbReference type="Proteomes" id="UP000467240">
    <property type="component" value="Unassembled WGS sequence"/>
</dbReference>
<feature type="compositionally biased region" description="Low complexity" evidence="1">
    <location>
        <begin position="264"/>
        <end position="295"/>
    </location>
</feature>
<feature type="domain" description="TerD" evidence="2">
    <location>
        <begin position="1"/>
        <end position="162"/>
    </location>
</feature>
<feature type="region of interest" description="Disordered" evidence="1">
    <location>
        <begin position="167"/>
        <end position="313"/>
    </location>
</feature>
<feature type="domain" description="TerD" evidence="2">
    <location>
        <begin position="305"/>
        <end position="477"/>
    </location>
</feature>
<evidence type="ECO:0000256" key="1">
    <source>
        <dbReference type="SAM" id="MobiDB-lite"/>
    </source>
</evidence>
<dbReference type="InterPro" id="IPR003325">
    <property type="entry name" value="TerD"/>
</dbReference>
<proteinExistence type="predicted"/>
<evidence type="ECO:0000313" key="4">
    <source>
        <dbReference type="Proteomes" id="UP000467240"/>
    </source>
</evidence>
<dbReference type="OrthoDB" id="56224at2"/>
<evidence type="ECO:0000313" key="3">
    <source>
        <dbReference type="EMBL" id="KAB1657975.1"/>
    </source>
</evidence>
<name>A0A7J5BUG7_9MICO</name>
<gene>
    <name evidence="3" type="ORF">F8O01_06810</name>
</gene>
<dbReference type="PANTHER" id="PTHR32097:SF17">
    <property type="entry name" value="CAMP-BINDING PROTEIN 1-RELATED"/>
    <property type="match status" value="1"/>
</dbReference>
<protein>
    <submittedName>
        <fullName evidence="3">Stress protein</fullName>
    </submittedName>
</protein>
<organism evidence="3 4">
    <name type="scientific">Pseudoclavibacter chungangensis</name>
    <dbReference type="NCBI Taxonomy" id="587635"/>
    <lineage>
        <taxon>Bacteria</taxon>
        <taxon>Bacillati</taxon>
        <taxon>Actinomycetota</taxon>
        <taxon>Actinomycetes</taxon>
        <taxon>Micrococcales</taxon>
        <taxon>Microbacteriaceae</taxon>
        <taxon>Pseudoclavibacter</taxon>
    </lineage>
</organism>
<dbReference type="PANTHER" id="PTHR32097">
    <property type="entry name" value="CAMP-BINDING PROTEIN 1-RELATED"/>
    <property type="match status" value="1"/>
</dbReference>
<comment type="caution">
    <text evidence="3">The sequence shown here is derived from an EMBL/GenBank/DDBJ whole genome shotgun (WGS) entry which is preliminary data.</text>
</comment>
<dbReference type="RefSeq" id="WP_158040132.1">
    <property type="nucleotide sequence ID" value="NZ_JACCFV010000001.1"/>
</dbReference>
<feature type="compositionally biased region" description="Pro residues" evidence="1">
    <location>
        <begin position="251"/>
        <end position="263"/>
    </location>
</feature>